<protein>
    <recommendedName>
        <fullName evidence="3">lipoate--protein ligase</fullName>
        <ecNumber evidence="3">6.3.1.20</ecNumber>
    </recommendedName>
</protein>
<evidence type="ECO:0000256" key="6">
    <source>
        <dbReference type="ARBA" id="ARBA00022840"/>
    </source>
</evidence>
<dbReference type="InterPro" id="IPR045864">
    <property type="entry name" value="aa-tRNA-synth_II/BPL/LPL"/>
</dbReference>
<evidence type="ECO:0000256" key="7">
    <source>
        <dbReference type="ARBA" id="ARBA00048037"/>
    </source>
</evidence>
<evidence type="ECO:0000313" key="10">
    <source>
        <dbReference type="Proteomes" id="UP000714420"/>
    </source>
</evidence>
<proteinExistence type="predicted"/>
<keyword evidence="10" id="KW-1185">Reference proteome</keyword>
<dbReference type="PANTHER" id="PTHR12561:SF3">
    <property type="entry name" value="LIPOYLTRANSFERASE 1, MITOCHONDRIAL"/>
    <property type="match status" value="1"/>
</dbReference>
<dbReference type="Gene3D" id="3.30.390.50">
    <property type="entry name" value="CO dehydrogenase flavoprotein, C-terminal domain"/>
    <property type="match status" value="1"/>
</dbReference>
<dbReference type="Pfam" id="PF21948">
    <property type="entry name" value="LplA-B_cat"/>
    <property type="match status" value="1"/>
</dbReference>
<comment type="catalytic activity">
    <reaction evidence="7">
        <text>L-lysyl-[lipoyl-carrier protein] + (R)-lipoate + ATP = N(6)-[(R)-lipoyl]-L-lysyl-[lipoyl-carrier protein] + AMP + diphosphate + H(+)</text>
        <dbReference type="Rhea" id="RHEA:49288"/>
        <dbReference type="Rhea" id="RHEA-COMP:10500"/>
        <dbReference type="Rhea" id="RHEA-COMP:10502"/>
        <dbReference type="ChEBI" id="CHEBI:15378"/>
        <dbReference type="ChEBI" id="CHEBI:29969"/>
        <dbReference type="ChEBI" id="CHEBI:30616"/>
        <dbReference type="ChEBI" id="CHEBI:33019"/>
        <dbReference type="ChEBI" id="CHEBI:83088"/>
        <dbReference type="ChEBI" id="CHEBI:83099"/>
        <dbReference type="ChEBI" id="CHEBI:456215"/>
        <dbReference type="EC" id="6.3.1.20"/>
    </reaction>
</comment>
<dbReference type="InterPro" id="IPR004143">
    <property type="entry name" value="BPL_LPL_catalytic"/>
</dbReference>
<dbReference type="Proteomes" id="UP000714420">
    <property type="component" value="Unassembled WGS sequence"/>
</dbReference>
<comment type="pathway">
    <text evidence="1">Protein modification; protein lipoylation via exogenous pathway; protein N(6)-(lipoyl)lysine from lipoate: step 2/2.</text>
</comment>
<evidence type="ECO:0000259" key="8">
    <source>
        <dbReference type="PROSITE" id="PS51733"/>
    </source>
</evidence>
<dbReference type="InterPro" id="IPR019491">
    <property type="entry name" value="Lipoate_protein_ligase_C"/>
</dbReference>
<dbReference type="SUPFAM" id="SSF82649">
    <property type="entry name" value="SufE/NifU"/>
    <property type="match status" value="1"/>
</dbReference>
<comment type="caution">
    <text evidence="9">The sequence shown here is derived from an EMBL/GenBank/DDBJ whole genome shotgun (WGS) entry which is preliminary data.</text>
</comment>
<dbReference type="NCBIfam" id="TIGR00545">
    <property type="entry name" value="lipoyltrans"/>
    <property type="match status" value="1"/>
</dbReference>
<accession>A0ABX2AN12</accession>
<evidence type="ECO:0000256" key="2">
    <source>
        <dbReference type="ARBA" id="ARBA00005124"/>
    </source>
</evidence>
<dbReference type="RefSeq" id="WP_172275966.1">
    <property type="nucleotide sequence ID" value="NZ_CASGMU010000010.1"/>
</dbReference>
<evidence type="ECO:0000313" key="9">
    <source>
        <dbReference type="EMBL" id="NPD92618.1"/>
    </source>
</evidence>
<keyword evidence="5" id="KW-0547">Nucleotide-binding</keyword>
<keyword evidence="4 9" id="KW-0436">Ligase</keyword>
<dbReference type="EMBL" id="JABKKF010000009">
    <property type="protein sequence ID" value="NPD92618.1"/>
    <property type="molecule type" value="Genomic_DNA"/>
</dbReference>
<evidence type="ECO:0000256" key="5">
    <source>
        <dbReference type="ARBA" id="ARBA00022741"/>
    </source>
</evidence>
<dbReference type="PANTHER" id="PTHR12561">
    <property type="entry name" value="LIPOATE-PROTEIN LIGASE"/>
    <property type="match status" value="1"/>
</dbReference>
<keyword evidence="6" id="KW-0067">ATP-binding</keyword>
<dbReference type="GO" id="GO:0016979">
    <property type="term" value="F:lipoate-protein ligase activity"/>
    <property type="evidence" value="ECO:0007669"/>
    <property type="project" value="UniProtKB-EC"/>
</dbReference>
<reference evidence="9 10" key="1">
    <citation type="submission" date="2020-05" db="EMBL/GenBank/DDBJ databases">
        <title>Distinct polysaccharide utilization as determinants for interspecies competition between intestinal Prevotella spp.</title>
        <authorList>
            <person name="Galvez E.J.C."/>
            <person name="Iljazovic A."/>
            <person name="Strowig T."/>
        </authorList>
    </citation>
    <scope>NUCLEOTIDE SEQUENCE [LARGE SCALE GENOMIC DNA]</scope>
    <source>
        <strain evidence="9 10">PMUR</strain>
    </source>
</reference>
<dbReference type="CDD" id="cd16443">
    <property type="entry name" value="LplA"/>
    <property type="match status" value="1"/>
</dbReference>
<dbReference type="SUPFAM" id="SSF55681">
    <property type="entry name" value="Class II aaRS and biotin synthetases"/>
    <property type="match status" value="1"/>
</dbReference>
<evidence type="ECO:0000256" key="3">
    <source>
        <dbReference type="ARBA" id="ARBA00012367"/>
    </source>
</evidence>
<sequence length="326" mass="38008">MIYISLPEGKTRRLSFYLAMEEYVARHVEERDCFFMWQVEPTVIFGRNQLIENEVNLEFCKTHNIQTYRRKSGGGCVYADMNNIMFSYITDDESVNFTFNKYINLVVMVLRRMGIDARANGRNDVMVGDRKVSGNAFYRMPGRSIVHGTMLYDTDMDNMVGSITPSDEKLLSKGISSVRQRIALVKDYTDMTIEEFKTFVRKSLCDSEYMLTESDIKGIEEIEREYLSHEFIYGNNPKYTLIRKGHIDNVGNIELRMELKNNVIKSLTMLGDYFIVGEVDTRIVRPLKGVRLDRRHLTEVLPDRLDDVVLNLRRDDLIDIMLGYKE</sequence>
<dbReference type="Pfam" id="PF10437">
    <property type="entry name" value="Lip_prot_lig_C"/>
    <property type="match status" value="1"/>
</dbReference>
<gene>
    <name evidence="9" type="ORF">HPS56_09745</name>
</gene>
<name>A0ABX2AN12_9BACT</name>
<evidence type="ECO:0000256" key="1">
    <source>
        <dbReference type="ARBA" id="ARBA00005085"/>
    </source>
</evidence>
<feature type="domain" description="BPL/LPL catalytic" evidence="8">
    <location>
        <begin position="28"/>
        <end position="212"/>
    </location>
</feature>
<comment type="pathway">
    <text evidence="2">Protein modification; protein lipoylation via exogenous pathway; protein N(6)-(lipoyl)lysine from lipoate: step 1/2.</text>
</comment>
<dbReference type="InterPro" id="IPR004562">
    <property type="entry name" value="LipoylTrfase_LipoateP_Ligase"/>
</dbReference>
<dbReference type="EC" id="6.3.1.20" evidence="3"/>
<organism evidence="9 10">
    <name type="scientific">Xylanibacter muris</name>
    <dbReference type="NCBI Taxonomy" id="2736290"/>
    <lineage>
        <taxon>Bacteria</taxon>
        <taxon>Pseudomonadati</taxon>
        <taxon>Bacteroidota</taxon>
        <taxon>Bacteroidia</taxon>
        <taxon>Bacteroidales</taxon>
        <taxon>Prevotellaceae</taxon>
        <taxon>Xylanibacter</taxon>
    </lineage>
</organism>
<dbReference type="Gene3D" id="3.30.930.10">
    <property type="entry name" value="Bira Bifunctional Protein, Domain 2"/>
    <property type="match status" value="1"/>
</dbReference>
<evidence type="ECO:0000256" key="4">
    <source>
        <dbReference type="ARBA" id="ARBA00022598"/>
    </source>
</evidence>
<dbReference type="PROSITE" id="PS51733">
    <property type="entry name" value="BPL_LPL_CATALYTIC"/>
    <property type="match status" value="1"/>
</dbReference>